<proteinExistence type="predicted"/>
<protein>
    <recommendedName>
        <fullName evidence="3">Nucleotidyltransferase</fullName>
    </recommendedName>
</protein>
<accession>A0A822N597</accession>
<sequence length="281" mass="31822">MTNTYITIDKKFPKGLTELYFDVNTEAQKLTIPYMIVGAMARDLVLVHGFDAKIERGTRDVDFGICVESWDQFHNLAINLIAVGFTQDKQVSHRFHRECSDGMPWELDIVPFGEIADDNNIAWPPKGDFVMNVLGFQEALDNAWQVLVQEEPELILPVCGPAGVALLKLVAWLDRESDKRKKDATDLLYLISSYSKIPFVFNALYDDGFMEAQEYDELKASACKLGADIAAIASEQTKTFLQDELFKKEALMDVLSREMKHESKFTNEEVSSFLKLLAEGF</sequence>
<dbReference type="EMBL" id="CCJV01000143">
    <property type="protein sequence ID" value="CDT69093.1"/>
    <property type="molecule type" value="Genomic_DNA"/>
</dbReference>
<gene>
    <name evidence="1" type="ORF">VCR5J5_790059</name>
</gene>
<name>A0A822N597_9VIBR</name>
<comment type="caution">
    <text evidence="1">The sequence shown here is derived from an EMBL/GenBank/DDBJ whole genome shotgun (WGS) entry which is preliminary data.</text>
</comment>
<dbReference type="Proteomes" id="UP000049495">
    <property type="component" value="Unassembled WGS sequence"/>
</dbReference>
<evidence type="ECO:0000313" key="1">
    <source>
        <dbReference type="EMBL" id="CDT69093.1"/>
    </source>
</evidence>
<evidence type="ECO:0000313" key="2">
    <source>
        <dbReference type="Proteomes" id="UP000049495"/>
    </source>
</evidence>
<dbReference type="AlphaFoldDB" id="A0A822N597"/>
<organism evidence="1 2">
    <name type="scientific">Vibrio crassostreae</name>
    <dbReference type="NCBI Taxonomy" id="246167"/>
    <lineage>
        <taxon>Bacteria</taxon>
        <taxon>Pseudomonadati</taxon>
        <taxon>Pseudomonadota</taxon>
        <taxon>Gammaproteobacteria</taxon>
        <taxon>Vibrionales</taxon>
        <taxon>Vibrionaceae</taxon>
        <taxon>Vibrio</taxon>
    </lineage>
</organism>
<dbReference type="InterPro" id="IPR014942">
    <property type="entry name" value="AbiEii"/>
</dbReference>
<evidence type="ECO:0008006" key="3">
    <source>
        <dbReference type="Google" id="ProtNLM"/>
    </source>
</evidence>
<dbReference type="RefSeq" id="WP_055320219.1">
    <property type="nucleotide sequence ID" value="NZ_CAWQCV010000050.1"/>
</dbReference>
<dbReference type="Pfam" id="PF08843">
    <property type="entry name" value="AbiEii"/>
    <property type="match status" value="1"/>
</dbReference>
<reference evidence="2" key="1">
    <citation type="submission" date="2014-06" db="EMBL/GenBank/DDBJ databases">
        <authorList>
            <person name="Le Roux Frederique"/>
        </authorList>
    </citation>
    <scope>NUCLEOTIDE SEQUENCE [LARGE SCALE GENOMIC DNA]</scope>
    <source>
        <strain evidence="2">J5-5</strain>
    </source>
</reference>